<dbReference type="Proteomes" id="UP000215086">
    <property type="component" value="Chromosome"/>
</dbReference>
<feature type="compositionally biased region" description="Low complexity" evidence="1">
    <location>
        <begin position="246"/>
        <end position="255"/>
    </location>
</feature>
<evidence type="ECO:0000313" key="3">
    <source>
        <dbReference type="Proteomes" id="UP000215086"/>
    </source>
</evidence>
<name>A0A286RA74_9BACT</name>
<dbReference type="InterPro" id="IPR011257">
    <property type="entry name" value="DNA_glycosylase"/>
</dbReference>
<dbReference type="AlphaFoldDB" id="A0A286RA74"/>
<dbReference type="KEGG" id="ttf:THTE_0250"/>
<proteinExistence type="predicted"/>
<organism evidence="2 3">
    <name type="scientific">Thermogutta terrifontis</name>
    <dbReference type="NCBI Taxonomy" id="1331910"/>
    <lineage>
        <taxon>Bacteria</taxon>
        <taxon>Pseudomonadati</taxon>
        <taxon>Planctomycetota</taxon>
        <taxon>Planctomycetia</taxon>
        <taxon>Pirellulales</taxon>
        <taxon>Thermoguttaceae</taxon>
        <taxon>Thermogutta</taxon>
    </lineage>
</organism>
<feature type="compositionally biased region" description="Basic residues" evidence="1">
    <location>
        <begin position="360"/>
        <end position="371"/>
    </location>
</feature>
<dbReference type="EMBL" id="CP018477">
    <property type="protein sequence ID" value="ASV72852.1"/>
    <property type="molecule type" value="Genomic_DNA"/>
</dbReference>
<dbReference type="SUPFAM" id="SSF48150">
    <property type="entry name" value="DNA-glycosylase"/>
    <property type="match status" value="1"/>
</dbReference>
<dbReference type="Gene3D" id="1.10.1670.10">
    <property type="entry name" value="Helix-hairpin-Helix base-excision DNA repair enzymes (C-terminal)"/>
    <property type="match status" value="1"/>
</dbReference>
<evidence type="ECO:0000256" key="1">
    <source>
        <dbReference type="SAM" id="MobiDB-lite"/>
    </source>
</evidence>
<dbReference type="InterPro" id="IPR023170">
    <property type="entry name" value="HhH_base_excis_C"/>
</dbReference>
<dbReference type="Gene3D" id="1.10.340.30">
    <property type="entry name" value="Hypothetical protein, domain 2"/>
    <property type="match status" value="1"/>
</dbReference>
<feature type="region of interest" description="Disordered" evidence="1">
    <location>
        <begin position="1"/>
        <end position="22"/>
    </location>
</feature>
<keyword evidence="3" id="KW-1185">Reference proteome</keyword>
<feature type="compositionally biased region" description="Low complexity" evidence="1">
    <location>
        <begin position="1"/>
        <end position="21"/>
    </location>
</feature>
<feature type="compositionally biased region" description="Low complexity" evidence="1">
    <location>
        <begin position="308"/>
        <end position="325"/>
    </location>
</feature>
<protein>
    <submittedName>
        <fullName evidence="2">Uncharacterized protein</fullName>
    </submittedName>
</protein>
<dbReference type="GO" id="GO:0006281">
    <property type="term" value="P:DNA repair"/>
    <property type="evidence" value="ECO:0007669"/>
    <property type="project" value="InterPro"/>
</dbReference>
<evidence type="ECO:0000313" key="2">
    <source>
        <dbReference type="EMBL" id="ASV72852.1"/>
    </source>
</evidence>
<sequence>MARGQSSSTRTSGRMTTPSRTQQFTRLHELLARQYKPRPADPGLPVLEHLMFAAVLENARHAVAERVFQVLKTEFFDWNEIRVCTIRDLSEAGEGLPDPAAAATRIKYPLQHIFESTYSFDMEDLRKLTLGQAIERLQKIEGVSRFMVSYVVQNALGGHTIPLDMASLRVLNLLGLADESEVASGTVAGLERAIPKSKGVEFAWLLHEFAAEFWADHHAPVVAKVFKALDPQALERLEAWEQGQLQPATTAAAETAPPPTPVAQAEATRVVEPKRRGRPKKVEGAPSTSEQPSEAEKLASGQPADAMGAQPVEAEPAGEAAGSPPKKASRKKSESKPKTARAKSAKTSRSATEEKAAKGEKKKKRGGSQRG</sequence>
<feature type="region of interest" description="Disordered" evidence="1">
    <location>
        <begin position="245"/>
        <end position="371"/>
    </location>
</feature>
<reference evidence="2 3" key="1">
    <citation type="journal article" name="Front. Microbiol.">
        <title>Sugar Metabolism of the First Thermophilic Planctomycete Thermogutta terrifontis: Comparative Genomic and Transcriptomic Approaches.</title>
        <authorList>
            <person name="Elcheninov A.G."/>
            <person name="Menzel P."/>
            <person name="Gudbergsdottir S.R."/>
            <person name="Slesarev A.I."/>
            <person name="Kadnikov V.V."/>
            <person name="Krogh A."/>
            <person name="Bonch-Osmolovskaya E.A."/>
            <person name="Peng X."/>
            <person name="Kublanov I.V."/>
        </authorList>
    </citation>
    <scope>NUCLEOTIDE SEQUENCE [LARGE SCALE GENOMIC DNA]</scope>
    <source>
        <strain evidence="2 3">R1</strain>
    </source>
</reference>
<gene>
    <name evidence="2" type="ORF">THTE_0250</name>
</gene>
<accession>A0A286RA74</accession>
<dbReference type="GO" id="GO:0003824">
    <property type="term" value="F:catalytic activity"/>
    <property type="evidence" value="ECO:0007669"/>
    <property type="project" value="InterPro"/>
</dbReference>